<dbReference type="Pfam" id="PF04542">
    <property type="entry name" value="Sigma70_r2"/>
    <property type="match status" value="1"/>
</dbReference>
<feature type="domain" description="RNA polymerase sigma-70 region 2" evidence="1">
    <location>
        <begin position="14"/>
        <end position="79"/>
    </location>
</feature>
<dbReference type="SUPFAM" id="SSF88659">
    <property type="entry name" value="Sigma3 and sigma4 domains of RNA polymerase sigma factors"/>
    <property type="match status" value="1"/>
</dbReference>
<dbReference type="InterPro" id="IPR013325">
    <property type="entry name" value="RNA_pol_sigma_r2"/>
</dbReference>
<evidence type="ECO:0000259" key="1">
    <source>
        <dbReference type="Pfam" id="PF04542"/>
    </source>
</evidence>
<dbReference type="PANTHER" id="PTHR47756">
    <property type="entry name" value="BLL6612 PROTEIN-RELATED"/>
    <property type="match status" value="1"/>
</dbReference>
<dbReference type="InterPro" id="IPR046531">
    <property type="entry name" value="DUF6596"/>
</dbReference>
<reference evidence="4" key="1">
    <citation type="submission" date="2020-02" db="EMBL/GenBank/DDBJ databases">
        <authorList>
            <person name="Meier V. D."/>
        </authorList>
    </citation>
    <scope>NUCLEOTIDE SEQUENCE</scope>
    <source>
        <strain evidence="4">AVDCRST_MAG71</strain>
    </source>
</reference>
<dbReference type="GO" id="GO:0016987">
    <property type="term" value="F:sigma factor activity"/>
    <property type="evidence" value="ECO:0007669"/>
    <property type="project" value="InterPro"/>
</dbReference>
<dbReference type="Pfam" id="PF20239">
    <property type="entry name" value="DUF6596"/>
    <property type="match status" value="1"/>
</dbReference>
<dbReference type="GO" id="GO:0003677">
    <property type="term" value="F:DNA binding"/>
    <property type="evidence" value="ECO:0007669"/>
    <property type="project" value="InterPro"/>
</dbReference>
<sequence>MPAPELAATLDTLWRMEAPRLIARIARMTGDVAIAEELAQDALVIALERWPRDGLPANPAAWLMSAAKNRAIDHLRQRALHARKQVEYGVELELHGADMHTDASDTADDAIGDDLLRLVFIACHPVLARESRVALTLRLLGGLSTSEIARAFLQPEATIAQRIVRAKRTLAERRVPFEVPGKAEWPERLDAVLEVVYLVFNEGYAASSGADWLRPVLCDEALRLGRVLARLMPHSAAVHGLLALMELQAARAPARTASDGTPVLLMEQDRTRWDRLQIMRGLQALVRAQQLGGAQDAYVLQASIAACHAQARRASDTDWTRIASLYAQLHDVQPSPVIALNHAVAVGKAHGAAAALPLVDALGDASALRDYHLLAAVRGDLLEQLGRREEARVAFEEAAAQAGSAVDQRLMRERAARCAGALRNDTATR</sequence>
<dbReference type="NCBIfam" id="TIGR02937">
    <property type="entry name" value="sigma70-ECF"/>
    <property type="match status" value="1"/>
</dbReference>
<gene>
    <name evidence="4" type="ORF">AVDCRST_MAG71-2105</name>
</gene>
<proteinExistence type="predicted"/>
<feature type="domain" description="RNA polymerase sigma factor 70 region 4 type 2" evidence="2">
    <location>
        <begin position="120"/>
        <end position="170"/>
    </location>
</feature>
<dbReference type="Pfam" id="PF08281">
    <property type="entry name" value="Sigma70_r4_2"/>
    <property type="match status" value="1"/>
</dbReference>
<accession>A0A6J4LNA7</accession>
<dbReference type="PANTHER" id="PTHR47756:SF1">
    <property type="entry name" value="BLL0085 PROTEIN"/>
    <property type="match status" value="1"/>
</dbReference>
<name>A0A6J4LNA7_9GAMM</name>
<evidence type="ECO:0000313" key="4">
    <source>
        <dbReference type="EMBL" id="CAA9338167.1"/>
    </source>
</evidence>
<dbReference type="AlphaFoldDB" id="A0A6J4LNA7"/>
<dbReference type="GO" id="GO:0006352">
    <property type="term" value="P:DNA-templated transcription initiation"/>
    <property type="evidence" value="ECO:0007669"/>
    <property type="project" value="InterPro"/>
</dbReference>
<dbReference type="InterPro" id="IPR013249">
    <property type="entry name" value="RNA_pol_sigma70_r4_t2"/>
</dbReference>
<protein>
    <submittedName>
        <fullName evidence="4">RNA polymerase ECF-type sigma factor</fullName>
    </submittedName>
</protein>
<dbReference type="InterPro" id="IPR036388">
    <property type="entry name" value="WH-like_DNA-bd_sf"/>
</dbReference>
<dbReference type="InterPro" id="IPR014284">
    <property type="entry name" value="RNA_pol_sigma-70_dom"/>
</dbReference>
<organism evidence="4">
    <name type="scientific">uncultured Lysobacter sp</name>
    <dbReference type="NCBI Taxonomy" id="271060"/>
    <lineage>
        <taxon>Bacteria</taxon>
        <taxon>Pseudomonadati</taxon>
        <taxon>Pseudomonadota</taxon>
        <taxon>Gammaproteobacteria</taxon>
        <taxon>Lysobacterales</taxon>
        <taxon>Lysobacteraceae</taxon>
        <taxon>Lysobacter</taxon>
        <taxon>environmental samples</taxon>
    </lineage>
</organism>
<dbReference type="EMBL" id="CADCUA010000489">
    <property type="protein sequence ID" value="CAA9338167.1"/>
    <property type="molecule type" value="Genomic_DNA"/>
</dbReference>
<dbReference type="Gene3D" id="1.10.1740.10">
    <property type="match status" value="1"/>
</dbReference>
<feature type="domain" description="DUF6596" evidence="3">
    <location>
        <begin position="188"/>
        <end position="288"/>
    </location>
</feature>
<dbReference type="InterPro" id="IPR013324">
    <property type="entry name" value="RNA_pol_sigma_r3/r4-like"/>
</dbReference>
<evidence type="ECO:0000259" key="2">
    <source>
        <dbReference type="Pfam" id="PF08281"/>
    </source>
</evidence>
<dbReference type="InterPro" id="IPR007627">
    <property type="entry name" value="RNA_pol_sigma70_r2"/>
</dbReference>
<evidence type="ECO:0000259" key="3">
    <source>
        <dbReference type="Pfam" id="PF20239"/>
    </source>
</evidence>
<dbReference type="SUPFAM" id="SSF88946">
    <property type="entry name" value="Sigma2 domain of RNA polymerase sigma factors"/>
    <property type="match status" value="1"/>
</dbReference>
<dbReference type="Gene3D" id="1.10.10.10">
    <property type="entry name" value="Winged helix-like DNA-binding domain superfamily/Winged helix DNA-binding domain"/>
    <property type="match status" value="1"/>
</dbReference>